<protein>
    <submittedName>
        <fullName evidence="2">Uncharacterized protein</fullName>
    </submittedName>
</protein>
<evidence type="ECO:0000313" key="3">
    <source>
        <dbReference type="Proteomes" id="UP001437256"/>
    </source>
</evidence>
<dbReference type="EMBL" id="JBBXMP010000051">
    <property type="protein sequence ID" value="KAL0065207.1"/>
    <property type="molecule type" value="Genomic_DNA"/>
</dbReference>
<accession>A0ABR2ZU47</accession>
<keyword evidence="3" id="KW-1185">Reference proteome</keyword>
<proteinExistence type="predicted"/>
<dbReference type="Proteomes" id="UP001437256">
    <property type="component" value="Unassembled WGS sequence"/>
</dbReference>
<feature type="region of interest" description="Disordered" evidence="1">
    <location>
        <begin position="203"/>
        <end position="238"/>
    </location>
</feature>
<name>A0ABR2ZU47_9AGAR</name>
<evidence type="ECO:0000256" key="1">
    <source>
        <dbReference type="SAM" id="MobiDB-lite"/>
    </source>
</evidence>
<sequence>MAARTRDSFFPLIAQCSMLIFWCHEKCQKLNDDGVAFEWLKLLKSEDDSTHEAQEQHRSWISELLHSFVGDLDVLRVGAILDGTKANCPDWLWYFREVNMPVYVYWGYLDELSGSPMTSPAADFRQWSVRTDERYVCLYRLAPGNADIDDLRFRAATKTFGEQQPCSSPLSDLLAVEAEILAIPLYANSGQLPGKRVESYFKRQQEKHEELSANESLPQQQKRLQRERDNARKPCPGKKGPRIWYWEKADHDFRVRTLLSRAEGAGAWADHGFDQKVYNSFQNCWDICSDLGDYDDDDLSDGQYDGQTEREATAPVEVDLLAIENHDIAMSLQVPLAFDIVTTHADDAFNLALRSPHLYGGHDPQRISFERASEHSPVAEQLVSVMTSTGSTNAGLDSQTGCESQESVSVRPSENCPAFEPHVIDVAKTGVADASAIPARSPLSYGGSHYPPVMDIAATGAADASPVPPRHLCRMVVVMSLS</sequence>
<gene>
    <name evidence="2" type="ORF">AAF712_007877</name>
</gene>
<reference evidence="2 3" key="1">
    <citation type="submission" date="2024-05" db="EMBL/GenBank/DDBJ databases">
        <title>A draft genome resource for the thread blight pathogen Marasmius tenuissimus strain MS-2.</title>
        <authorList>
            <person name="Yulfo-Soto G.E."/>
            <person name="Baruah I.K."/>
            <person name="Amoako-Attah I."/>
            <person name="Bukari Y."/>
            <person name="Meinhardt L.W."/>
            <person name="Bailey B.A."/>
            <person name="Cohen S.P."/>
        </authorList>
    </citation>
    <scope>NUCLEOTIDE SEQUENCE [LARGE SCALE GENOMIC DNA]</scope>
    <source>
        <strain evidence="2 3">MS-2</strain>
    </source>
</reference>
<comment type="caution">
    <text evidence="2">The sequence shown here is derived from an EMBL/GenBank/DDBJ whole genome shotgun (WGS) entry which is preliminary data.</text>
</comment>
<organism evidence="2 3">
    <name type="scientific">Marasmius tenuissimus</name>
    <dbReference type="NCBI Taxonomy" id="585030"/>
    <lineage>
        <taxon>Eukaryota</taxon>
        <taxon>Fungi</taxon>
        <taxon>Dikarya</taxon>
        <taxon>Basidiomycota</taxon>
        <taxon>Agaricomycotina</taxon>
        <taxon>Agaricomycetes</taxon>
        <taxon>Agaricomycetidae</taxon>
        <taxon>Agaricales</taxon>
        <taxon>Marasmiineae</taxon>
        <taxon>Marasmiaceae</taxon>
        <taxon>Marasmius</taxon>
    </lineage>
</organism>
<feature type="compositionally biased region" description="Polar residues" evidence="1">
    <location>
        <begin position="213"/>
        <end position="222"/>
    </location>
</feature>
<evidence type="ECO:0000313" key="2">
    <source>
        <dbReference type="EMBL" id="KAL0065207.1"/>
    </source>
</evidence>